<comment type="function">
    <text evidence="1">Catalyzes the epimerization of the S- and R-forms of NAD(P)HX, a damaged form of NAD(P)H that is a result of enzymatic or heat-dependent hydration. This is a prerequisite for the S-specific NAD(P)H-hydrate dehydratase to allow the repair of both epimers of NAD(P)HX.</text>
</comment>
<comment type="similarity">
    <text evidence="1">Belongs to the NnrE/AIBP family.</text>
</comment>
<evidence type="ECO:0000259" key="2">
    <source>
        <dbReference type="PROSITE" id="PS51385"/>
    </source>
</evidence>
<feature type="binding site" evidence="1">
    <location>
        <position position="125"/>
    </location>
    <ligand>
        <name>K(+)</name>
        <dbReference type="ChEBI" id="CHEBI:29103"/>
    </ligand>
</feature>
<reference evidence="4" key="1">
    <citation type="journal article" date="2019" name="Int. J. Syst. Evol. Microbiol.">
        <title>The Global Catalogue of Microorganisms (GCM) 10K type strain sequencing project: providing services to taxonomists for standard genome sequencing and annotation.</title>
        <authorList>
            <consortium name="The Broad Institute Genomics Platform"/>
            <consortium name="The Broad Institute Genome Sequencing Center for Infectious Disease"/>
            <person name="Wu L."/>
            <person name="Ma J."/>
        </authorList>
    </citation>
    <scope>NUCLEOTIDE SEQUENCE [LARGE SCALE GENOMIC DNA]</scope>
    <source>
        <strain evidence="4">JCM 17591</strain>
    </source>
</reference>
<keyword evidence="1" id="KW-0521">NADP</keyword>
<dbReference type="InterPro" id="IPR004443">
    <property type="entry name" value="YjeF_N_dom"/>
</dbReference>
<keyword evidence="1" id="KW-0479">Metal-binding</keyword>
<dbReference type="RefSeq" id="WP_344751518.1">
    <property type="nucleotide sequence ID" value="NZ_BAABBW010000001.1"/>
</dbReference>
<evidence type="ECO:0000313" key="3">
    <source>
        <dbReference type="EMBL" id="GAA4168328.1"/>
    </source>
</evidence>
<protein>
    <recommendedName>
        <fullName evidence="1">NAD(P)H-hydrate epimerase</fullName>
        <ecNumber evidence="1">5.1.99.6</ecNumber>
    </recommendedName>
    <alternativeName>
        <fullName evidence="1">NAD(P)HX epimerase</fullName>
    </alternativeName>
</protein>
<keyword evidence="4" id="KW-1185">Reference proteome</keyword>
<accession>A0ABP7ZQX4</accession>
<keyword evidence="1" id="KW-0547">Nucleotide-binding</keyword>
<keyword evidence="1" id="KW-0413">Isomerase</keyword>
<dbReference type="Pfam" id="PF03853">
    <property type="entry name" value="YjeF_N"/>
    <property type="match status" value="1"/>
</dbReference>
<dbReference type="EC" id="5.1.99.6" evidence="1"/>
<feature type="binding site" evidence="1">
    <location>
        <position position="166"/>
    </location>
    <ligand>
        <name>(6S)-NADPHX</name>
        <dbReference type="ChEBI" id="CHEBI:64076"/>
    </ligand>
</feature>
<evidence type="ECO:0000256" key="1">
    <source>
        <dbReference type="HAMAP-Rule" id="MF_01966"/>
    </source>
</evidence>
<gene>
    <name evidence="1" type="primary">nnrE</name>
    <name evidence="3" type="ORF">GCM10022287_03210</name>
</gene>
<proteinExistence type="inferred from homology"/>
<dbReference type="HAMAP" id="MF_01966">
    <property type="entry name" value="NADHX_epimerase"/>
    <property type="match status" value="1"/>
</dbReference>
<evidence type="ECO:0000313" key="4">
    <source>
        <dbReference type="Proteomes" id="UP001501079"/>
    </source>
</evidence>
<feature type="domain" description="YjeF N-terminal" evidence="2">
    <location>
        <begin position="8"/>
        <end position="225"/>
    </location>
</feature>
<keyword evidence="1" id="KW-0630">Potassium</keyword>
<comment type="caution">
    <text evidence="1">Lacks conserved residue(s) required for the propagation of feature annotation.</text>
</comment>
<comment type="catalytic activity">
    <reaction evidence="1">
        <text>(6R)-NADPHX = (6S)-NADPHX</text>
        <dbReference type="Rhea" id="RHEA:32227"/>
        <dbReference type="ChEBI" id="CHEBI:64076"/>
        <dbReference type="ChEBI" id="CHEBI:64077"/>
        <dbReference type="EC" id="5.1.99.6"/>
    </reaction>
</comment>
<feature type="binding site" evidence="1">
    <location>
        <begin position="62"/>
        <end position="66"/>
    </location>
    <ligand>
        <name>(6S)-NADPHX</name>
        <dbReference type="ChEBI" id="CHEBI:64076"/>
    </ligand>
</feature>
<comment type="catalytic activity">
    <reaction evidence="1">
        <text>(6R)-NADHX = (6S)-NADHX</text>
        <dbReference type="Rhea" id="RHEA:32215"/>
        <dbReference type="ChEBI" id="CHEBI:64074"/>
        <dbReference type="ChEBI" id="CHEBI:64075"/>
        <dbReference type="EC" id="5.1.99.6"/>
    </reaction>
</comment>
<dbReference type="InterPro" id="IPR036652">
    <property type="entry name" value="YjeF_N_dom_sf"/>
</dbReference>
<name>A0ABP7ZQX4_9MICO</name>
<comment type="cofactor">
    <cofactor evidence="1">
        <name>K(+)</name>
        <dbReference type="ChEBI" id="CHEBI:29103"/>
    </cofactor>
    <text evidence="1">Binds 1 potassium ion per subunit.</text>
</comment>
<feature type="binding site" evidence="1">
    <location>
        <position position="63"/>
    </location>
    <ligand>
        <name>K(+)</name>
        <dbReference type="ChEBI" id="CHEBI:29103"/>
    </ligand>
</feature>
<organism evidence="3 4">
    <name type="scientific">Gryllotalpicola koreensis</name>
    <dbReference type="NCBI Taxonomy" id="993086"/>
    <lineage>
        <taxon>Bacteria</taxon>
        <taxon>Bacillati</taxon>
        <taxon>Actinomycetota</taxon>
        <taxon>Actinomycetes</taxon>
        <taxon>Micrococcales</taxon>
        <taxon>Microbacteriaceae</taxon>
        <taxon>Gryllotalpicola</taxon>
    </lineage>
</organism>
<comment type="caution">
    <text evidence="3">The sequence shown here is derived from an EMBL/GenBank/DDBJ whole genome shotgun (WGS) entry which is preliminary data.</text>
</comment>
<dbReference type="PROSITE" id="PS51385">
    <property type="entry name" value="YJEF_N"/>
    <property type="match status" value="1"/>
</dbReference>
<feature type="binding site" evidence="1">
    <location>
        <position position="169"/>
    </location>
    <ligand>
        <name>K(+)</name>
        <dbReference type="ChEBI" id="CHEBI:29103"/>
    </ligand>
</feature>
<keyword evidence="1" id="KW-0520">NAD</keyword>
<sequence>MNALRGYSAQQVRDAEAPHLAAGEPLMARAAAALAAVCEELLTDQGLRLAHSRVLMLIGGGNNGGDALFAAAHLAKARVTVELVRTSSRVHEEGLAAALAAGSAMITDAPAKLAARAKSADLIVDGILGTGTSPDPRLRGDARELVAAIAPMVEERSGSPAVVAVDIPSGIHPDTGAVPDPAAVLHADVTVTFGGAKAGLLLEPARGFVGELRVHEIGLAADLEKLTPLVVIPGASSTE</sequence>
<dbReference type="NCBIfam" id="TIGR00197">
    <property type="entry name" value="yjeF_nterm"/>
    <property type="match status" value="1"/>
</dbReference>
<dbReference type="SUPFAM" id="SSF64153">
    <property type="entry name" value="YjeF N-terminal domain-like"/>
    <property type="match status" value="1"/>
</dbReference>
<dbReference type="Gene3D" id="3.40.50.10260">
    <property type="entry name" value="YjeF N-terminal domain"/>
    <property type="match status" value="1"/>
</dbReference>
<dbReference type="Proteomes" id="UP001501079">
    <property type="component" value="Unassembled WGS sequence"/>
</dbReference>
<dbReference type="EMBL" id="BAABBW010000001">
    <property type="protein sequence ID" value="GAA4168328.1"/>
    <property type="molecule type" value="Genomic_DNA"/>
</dbReference>